<accession>A0A243Q690</accession>
<evidence type="ECO:0000313" key="2">
    <source>
        <dbReference type="Proteomes" id="UP000195105"/>
    </source>
</evidence>
<organism evidence="1 2">
    <name type="scientific">Streptomyces swartbergensis</name>
    <dbReference type="NCBI Taxonomy" id="487165"/>
    <lineage>
        <taxon>Bacteria</taxon>
        <taxon>Bacillati</taxon>
        <taxon>Actinomycetota</taxon>
        <taxon>Actinomycetes</taxon>
        <taxon>Kitasatosporales</taxon>
        <taxon>Streptomycetaceae</taxon>
        <taxon>Streptomyces</taxon>
    </lineage>
</organism>
<dbReference type="AlphaFoldDB" id="A0A243Q690"/>
<feature type="non-terminal residue" evidence="1">
    <location>
        <position position="310"/>
    </location>
</feature>
<proteinExistence type="predicted"/>
<evidence type="ECO:0008006" key="3">
    <source>
        <dbReference type="Google" id="ProtNLM"/>
    </source>
</evidence>
<name>A0A243Q690_9ACTN</name>
<dbReference type="EMBL" id="NGFN01000749">
    <property type="protein sequence ID" value="OUC76877.1"/>
    <property type="molecule type" value="Genomic_DNA"/>
</dbReference>
<protein>
    <recommendedName>
        <fullName evidence="3">Sulfotransferase family protein</fullName>
    </recommendedName>
</protein>
<comment type="caution">
    <text evidence="1">The sequence shown here is derived from an EMBL/GenBank/DDBJ whole genome shotgun (WGS) entry which is preliminary data.</text>
</comment>
<sequence length="310" mass="33574">MPQLIVVSPPGSGTALLHQITTALGYTSRGTMSAAAGHTTAVAPGEVYPLLEAAYGRDKAVRLIQAHHQNQADTQLEDAYTTTVEILWRVWWRRLGQPVTAHTPLDPALEDRLARHSDESLLRLLPGRDAWYVTDLDLTRTDGGLLRHWAATGRPAIIYHHRDAGDRIISLVQNLSRGQVGTMPHHLIYQGILATLPTTDAKLTLALTDPDFPATRPATWLHHHPDVITVTHEDLAGPAYGGTTHARNAALTRLTTALGHPQETATALPDAPSGLPGLTVGAFKKHATPHHQQLLASHLSLPGPTHRPIP</sequence>
<dbReference type="Proteomes" id="UP000195105">
    <property type="component" value="Unassembled WGS sequence"/>
</dbReference>
<keyword evidence="2" id="KW-1185">Reference proteome</keyword>
<gene>
    <name evidence="1" type="ORF">CA983_43920</name>
</gene>
<reference evidence="1 2" key="1">
    <citation type="submission" date="2017-05" db="EMBL/GenBank/DDBJ databases">
        <title>Biotechnological potential of actinobacteria isolated from South African environments.</title>
        <authorList>
            <person name="Le Roes-Hill M."/>
            <person name="Prins A."/>
            <person name="Durrell K.A."/>
        </authorList>
    </citation>
    <scope>NUCLEOTIDE SEQUENCE [LARGE SCALE GENOMIC DNA]</scope>
    <source>
        <strain evidence="1 2">HMC13</strain>
    </source>
</reference>
<evidence type="ECO:0000313" key="1">
    <source>
        <dbReference type="EMBL" id="OUC76877.1"/>
    </source>
</evidence>